<dbReference type="EMBL" id="CP076448">
    <property type="protein sequence ID" value="QXM25390.1"/>
    <property type="molecule type" value="Genomic_DNA"/>
</dbReference>
<gene>
    <name evidence="1" type="ORF">KO353_03910</name>
</gene>
<organism evidence="1 2">
    <name type="scientific">Elioraea tepida</name>
    <dbReference type="NCBI Taxonomy" id="2843330"/>
    <lineage>
        <taxon>Bacteria</taxon>
        <taxon>Pseudomonadati</taxon>
        <taxon>Pseudomonadota</taxon>
        <taxon>Alphaproteobacteria</taxon>
        <taxon>Acetobacterales</taxon>
        <taxon>Elioraeaceae</taxon>
        <taxon>Elioraea</taxon>
    </lineage>
</organism>
<evidence type="ECO:0000313" key="1">
    <source>
        <dbReference type="EMBL" id="QXM25390.1"/>
    </source>
</evidence>
<sequence length="217" mass="23176">MANVPGSYRLEFVGSFAATTRHGAVAARIRADALPERGSWAVGPTEGLAGELTVLDGRAFVATVRHREVRVVEDCSAAAPFLVWAEVAGWREHALPPGLADARALEAHLQAIARDAALPPEGPFPFLLVGRPEEVTWHVLGGPGAGPHGGGHGQAVDKRVFRGRSMTLIGFYSRRHEDVFTHRGEFSHIHFVTDDRALSGHVDALVPGVGLTLKLPA</sequence>
<evidence type="ECO:0000313" key="2">
    <source>
        <dbReference type="Proteomes" id="UP000694001"/>
    </source>
</evidence>
<proteinExistence type="predicted"/>
<reference evidence="1" key="1">
    <citation type="submission" date="2021-06" db="EMBL/GenBank/DDBJ databases">
        <title>Elioraea tepida, sp. nov., a moderately thermophilic aerobic anoxygenic phototrophic bacterium isolated from an alkaline siliceous hot spring mat community in Yellowstone National Park, WY, USA.</title>
        <authorList>
            <person name="Saini M.K."/>
            <person name="Yoshida S."/>
            <person name="Sebastian A."/>
            <person name="Hirose S."/>
            <person name="Hara E."/>
            <person name="Tamaki H."/>
            <person name="Soulier N.T."/>
            <person name="Albert I."/>
            <person name="Hanada S."/>
            <person name="Bryant D.A."/>
            <person name="Tank M."/>
        </authorList>
    </citation>
    <scope>NUCLEOTIDE SEQUENCE</scope>
    <source>
        <strain evidence="1">MS-P2</strain>
    </source>
</reference>
<keyword evidence="2" id="KW-1185">Reference proteome</keyword>
<dbReference type="KEGG" id="elio:KO353_03910"/>
<accession>A0A975YK36</accession>
<dbReference type="AlphaFoldDB" id="A0A975YK36"/>
<name>A0A975YK36_9PROT</name>
<evidence type="ECO:0008006" key="3">
    <source>
        <dbReference type="Google" id="ProtNLM"/>
    </source>
</evidence>
<dbReference type="RefSeq" id="WP_218286446.1">
    <property type="nucleotide sequence ID" value="NZ_CP076448.1"/>
</dbReference>
<dbReference type="Proteomes" id="UP000694001">
    <property type="component" value="Chromosome"/>
</dbReference>
<protein>
    <recommendedName>
        <fullName evidence="3">Acetolactate decarboxylase</fullName>
    </recommendedName>
</protein>